<dbReference type="RefSeq" id="WP_250196240.1">
    <property type="nucleotide sequence ID" value="NZ_CP097635.1"/>
</dbReference>
<name>A0ABY4S3J5_AQUTE</name>
<dbReference type="HAMAP" id="MF_01457">
    <property type="entry name" value="YcgR"/>
    <property type="match status" value="1"/>
</dbReference>
<comment type="subunit">
    <text evidence="4">Monomer. Interacts with the flagellar basal bodies.</text>
</comment>
<feature type="domain" description="PilZ" evidence="6">
    <location>
        <begin position="132"/>
        <end position="244"/>
    </location>
</feature>
<keyword evidence="8" id="KW-0966">Cell projection</keyword>
<dbReference type="InterPro" id="IPR012349">
    <property type="entry name" value="Split_barrel_FMN-bd"/>
</dbReference>
<dbReference type="InterPro" id="IPR023787">
    <property type="entry name" value="T3SS_YcgR"/>
</dbReference>
<accession>A0ABY4S3J5</accession>
<evidence type="ECO:0000256" key="1">
    <source>
        <dbReference type="ARBA" id="ARBA00022636"/>
    </source>
</evidence>
<evidence type="ECO:0000256" key="2">
    <source>
        <dbReference type="ARBA" id="ARBA00022741"/>
    </source>
</evidence>
<comment type="similarity">
    <text evidence="4">Belongs to the YcgR family.</text>
</comment>
<evidence type="ECO:0000256" key="5">
    <source>
        <dbReference type="SAM" id="MobiDB-lite"/>
    </source>
</evidence>
<organism evidence="8 9">
    <name type="scientific">Aquincola tertiaricarbonis</name>
    <dbReference type="NCBI Taxonomy" id="391953"/>
    <lineage>
        <taxon>Bacteria</taxon>
        <taxon>Pseudomonadati</taxon>
        <taxon>Pseudomonadota</taxon>
        <taxon>Betaproteobacteria</taxon>
        <taxon>Burkholderiales</taxon>
        <taxon>Sphaerotilaceae</taxon>
        <taxon>Aquincola</taxon>
    </lineage>
</organism>
<dbReference type="EMBL" id="CP097635">
    <property type="protein sequence ID" value="URI08018.1"/>
    <property type="molecule type" value="Genomic_DNA"/>
</dbReference>
<evidence type="ECO:0000259" key="6">
    <source>
        <dbReference type="Pfam" id="PF07238"/>
    </source>
</evidence>
<protein>
    <recommendedName>
        <fullName evidence="4">Flagellar brake protein YcgR</fullName>
    </recommendedName>
    <alternativeName>
        <fullName evidence="4">Cyclic di-GMP binding protein YcgR</fullName>
    </alternativeName>
</protein>
<evidence type="ECO:0000259" key="7">
    <source>
        <dbReference type="Pfam" id="PF07317"/>
    </source>
</evidence>
<keyword evidence="8" id="KW-0969">Cilium</keyword>
<dbReference type="InterPro" id="IPR009926">
    <property type="entry name" value="T3SS_YcgR_PilZN"/>
</dbReference>
<dbReference type="Pfam" id="PF07238">
    <property type="entry name" value="PilZ"/>
    <property type="match status" value="1"/>
</dbReference>
<gene>
    <name evidence="4" type="primary">ycgR</name>
    <name evidence="8" type="ORF">MW290_05395</name>
</gene>
<proteinExistence type="inferred from homology"/>
<dbReference type="Pfam" id="PF07317">
    <property type="entry name" value="PilZN"/>
    <property type="match status" value="1"/>
</dbReference>
<comment type="subcellular location">
    <subcellularLocation>
        <location evidence="4">Bacterial flagellum basal body</location>
    </subcellularLocation>
</comment>
<evidence type="ECO:0000256" key="4">
    <source>
        <dbReference type="HAMAP-Rule" id="MF_01457"/>
    </source>
</evidence>
<keyword evidence="9" id="KW-1185">Reference proteome</keyword>
<feature type="domain" description="Type III secretion system flagellar brake protein YcgR PilZN" evidence="7">
    <location>
        <begin position="25"/>
        <end position="130"/>
    </location>
</feature>
<feature type="region of interest" description="Disordered" evidence="5">
    <location>
        <begin position="1"/>
        <end position="25"/>
    </location>
</feature>
<feature type="compositionally biased region" description="Polar residues" evidence="5">
    <location>
        <begin position="1"/>
        <end position="10"/>
    </location>
</feature>
<keyword evidence="2 4" id="KW-0547">Nucleotide-binding</keyword>
<keyword evidence="1 4" id="KW-0973">c-di-GMP</keyword>
<reference evidence="8" key="1">
    <citation type="submission" date="2022-05" db="EMBL/GenBank/DDBJ databases">
        <title>An RpoN-dependent PEP-CTERM gene is involved in floc formation of an Aquincola tertiaricarbonis strain.</title>
        <authorList>
            <person name="Qiu D."/>
            <person name="Xia M."/>
        </authorList>
    </citation>
    <scope>NUCLEOTIDE SEQUENCE</scope>
    <source>
        <strain evidence="8">RN12</strain>
    </source>
</reference>
<evidence type="ECO:0000256" key="3">
    <source>
        <dbReference type="ARBA" id="ARBA00023143"/>
    </source>
</evidence>
<dbReference type="Gene3D" id="2.40.10.220">
    <property type="entry name" value="predicted glycosyltransferase like domains"/>
    <property type="match status" value="1"/>
</dbReference>
<comment type="function">
    <text evidence="4">Acts as a flagellar brake, regulating swimming and swarming in a bis-(3'-5') cyclic diguanylic acid (c-di-GMP)-dependent manner. Binds 1 c-di-GMP dimer per subunit. Increasing levels of c-di-GMP lead to decreased motility.</text>
</comment>
<dbReference type="InterPro" id="IPR009875">
    <property type="entry name" value="PilZ_domain"/>
</dbReference>
<dbReference type="Proteomes" id="UP001056201">
    <property type="component" value="Chromosome 1"/>
</dbReference>
<dbReference type="Gene3D" id="2.30.110.10">
    <property type="entry name" value="Electron Transport, Fmn-binding Protein, Chain A"/>
    <property type="match status" value="1"/>
</dbReference>
<keyword evidence="8" id="KW-0282">Flagellum</keyword>
<evidence type="ECO:0000313" key="8">
    <source>
        <dbReference type="EMBL" id="URI08018.1"/>
    </source>
</evidence>
<sequence length="256" mass="27937">MSSAFSSDTQPAPLDALSGDDRDNFRVGSPEEVAALLRELMDEGATVHLSAPDGSAYTTTVWTVDTAAGKISFSATATDPQLQALVDAGEATVVGYLDNVKLQFDLQQLLLVHGHRACALQALMPTELFRFQRRNSYRVRPVARNTPAAYLRHPSLPDMQLSLRVLDVSLTGCAIFLPDDVPPLPPGVRLQGTRIELDAHTRFDATLQLHHVTSLNPQSGGLRLGCSLSGLNGEAQRALQRYIDQTQKRRRLLALD</sequence>
<evidence type="ECO:0000313" key="9">
    <source>
        <dbReference type="Proteomes" id="UP001056201"/>
    </source>
</evidence>
<keyword evidence="3 4" id="KW-0975">Bacterial flagellum</keyword>